<organism evidence="3 4">
    <name type="scientific">Schizopora paradoxa</name>
    <dbReference type="NCBI Taxonomy" id="27342"/>
    <lineage>
        <taxon>Eukaryota</taxon>
        <taxon>Fungi</taxon>
        <taxon>Dikarya</taxon>
        <taxon>Basidiomycota</taxon>
        <taxon>Agaricomycotina</taxon>
        <taxon>Agaricomycetes</taxon>
        <taxon>Hymenochaetales</taxon>
        <taxon>Schizoporaceae</taxon>
        <taxon>Schizopora</taxon>
    </lineage>
</organism>
<dbReference type="PANTHER" id="PTHR33359:SF1">
    <property type="entry name" value="MOLYBDOPTERIN SYNTHASE SULFUR CARRIER SUBUNIT"/>
    <property type="match status" value="1"/>
</dbReference>
<dbReference type="PANTHER" id="PTHR33359">
    <property type="entry name" value="MOLYBDOPTERIN SYNTHASE SULFUR CARRIER SUBUNIT"/>
    <property type="match status" value="1"/>
</dbReference>
<proteinExistence type="predicted"/>
<sequence>MSSPTRSITVLYFAAAFTAVGTDQETIALPGPVATSESESGIEGFPLCSLPDLLCARHPDAKLEKVLKGSRWSVNEEMVTEEEESTVRLKGGEVVAVICPVSGG</sequence>
<evidence type="ECO:0008006" key="5">
    <source>
        <dbReference type="Google" id="ProtNLM"/>
    </source>
</evidence>
<accession>A0A0H2RD49</accession>
<dbReference type="AlphaFoldDB" id="A0A0H2RD49"/>
<evidence type="ECO:0000313" key="3">
    <source>
        <dbReference type="EMBL" id="KLO09427.1"/>
    </source>
</evidence>
<dbReference type="GO" id="GO:1990133">
    <property type="term" value="C:molybdopterin adenylyltransferase complex"/>
    <property type="evidence" value="ECO:0007669"/>
    <property type="project" value="TreeGrafter"/>
</dbReference>
<gene>
    <name evidence="3" type="ORF">SCHPADRAFT_907763</name>
</gene>
<feature type="chain" id="PRO_5005201432" description="Molybdopterin synthase sulfur carrier subunit" evidence="2">
    <location>
        <begin position="23"/>
        <end position="104"/>
    </location>
</feature>
<evidence type="ECO:0000313" key="4">
    <source>
        <dbReference type="Proteomes" id="UP000053477"/>
    </source>
</evidence>
<dbReference type="OrthoDB" id="5595860at2759"/>
<keyword evidence="4" id="KW-1185">Reference proteome</keyword>
<dbReference type="InterPro" id="IPR016155">
    <property type="entry name" value="Mopterin_synth/thiamin_S_b"/>
</dbReference>
<dbReference type="SUPFAM" id="SSF54285">
    <property type="entry name" value="MoaD/ThiS"/>
    <property type="match status" value="1"/>
</dbReference>
<dbReference type="InterPro" id="IPR044672">
    <property type="entry name" value="MOCS2A"/>
</dbReference>
<feature type="signal peptide" evidence="2">
    <location>
        <begin position="1"/>
        <end position="22"/>
    </location>
</feature>
<dbReference type="InterPro" id="IPR012675">
    <property type="entry name" value="Beta-grasp_dom_sf"/>
</dbReference>
<evidence type="ECO:0000256" key="1">
    <source>
        <dbReference type="ARBA" id="ARBA00022741"/>
    </source>
</evidence>
<dbReference type="CDD" id="cd00754">
    <property type="entry name" value="Ubl_MoaD"/>
    <property type="match status" value="1"/>
</dbReference>
<dbReference type="Gene3D" id="3.10.20.30">
    <property type="match status" value="1"/>
</dbReference>
<dbReference type="InParanoid" id="A0A0H2RD49"/>
<dbReference type="GO" id="GO:0006777">
    <property type="term" value="P:Mo-molybdopterin cofactor biosynthetic process"/>
    <property type="evidence" value="ECO:0007669"/>
    <property type="project" value="InterPro"/>
</dbReference>
<reference evidence="3 4" key="1">
    <citation type="submission" date="2015-04" db="EMBL/GenBank/DDBJ databases">
        <title>Complete genome sequence of Schizopora paradoxa KUC8140, a cosmopolitan wood degrader in East Asia.</title>
        <authorList>
            <consortium name="DOE Joint Genome Institute"/>
            <person name="Min B."/>
            <person name="Park H."/>
            <person name="Jang Y."/>
            <person name="Kim J.-J."/>
            <person name="Kim K.H."/>
            <person name="Pangilinan J."/>
            <person name="Lipzen A."/>
            <person name="Riley R."/>
            <person name="Grigoriev I.V."/>
            <person name="Spatafora J.W."/>
            <person name="Choi I.-G."/>
        </authorList>
    </citation>
    <scope>NUCLEOTIDE SEQUENCE [LARGE SCALE GENOMIC DNA]</scope>
    <source>
        <strain evidence="3 4">KUC8140</strain>
    </source>
</reference>
<protein>
    <recommendedName>
        <fullName evidence="5">Molybdopterin synthase sulfur carrier subunit</fullName>
    </recommendedName>
</protein>
<dbReference type="STRING" id="27342.A0A0H2RD49"/>
<dbReference type="GO" id="GO:0000166">
    <property type="term" value="F:nucleotide binding"/>
    <property type="evidence" value="ECO:0007669"/>
    <property type="project" value="UniProtKB-KW"/>
</dbReference>
<keyword evidence="1" id="KW-0547">Nucleotide-binding</keyword>
<dbReference type="InterPro" id="IPR003749">
    <property type="entry name" value="ThiS/MoaD-like"/>
</dbReference>
<name>A0A0H2RD49_9AGAM</name>
<keyword evidence="2" id="KW-0732">Signal</keyword>
<dbReference type="EMBL" id="KQ086056">
    <property type="protein sequence ID" value="KLO09427.1"/>
    <property type="molecule type" value="Genomic_DNA"/>
</dbReference>
<evidence type="ECO:0000256" key="2">
    <source>
        <dbReference type="SAM" id="SignalP"/>
    </source>
</evidence>
<dbReference type="Proteomes" id="UP000053477">
    <property type="component" value="Unassembled WGS sequence"/>
</dbReference>
<dbReference type="Pfam" id="PF02597">
    <property type="entry name" value="ThiS"/>
    <property type="match status" value="1"/>
</dbReference>